<accession>A0AC35TJK8</accession>
<dbReference type="WBParaSite" id="RSKR_0000123100.1">
    <property type="protein sequence ID" value="RSKR_0000123100.1"/>
    <property type="gene ID" value="RSKR_0000123100"/>
</dbReference>
<protein>
    <submittedName>
        <fullName evidence="2">ATP-binding protein</fullName>
    </submittedName>
</protein>
<organism evidence="1 2">
    <name type="scientific">Rhabditophanes sp. KR3021</name>
    <dbReference type="NCBI Taxonomy" id="114890"/>
    <lineage>
        <taxon>Eukaryota</taxon>
        <taxon>Metazoa</taxon>
        <taxon>Ecdysozoa</taxon>
        <taxon>Nematoda</taxon>
        <taxon>Chromadorea</taxon>
        <taxon>Rhabditida</taxon>
        <taxon>Tylenchina</taxon>
        <taxon>Panagrolaimomorpha</taxon>
        <taxon>Strongyloidoidea</taxon>
        <taxon>Alloionematidae</taxon>
        <taxon>Rhabditophanes</taxon>
    </lineage>
</organism>
<reference evidence="2" key="1">
    <citation type="submission" date="2016-11" db="UniProtKB">
        <authorList>
            <consortium name="WormBaseParasite"/>
        </authorList>
    </citation>
    <scope>IDENTIFICATION</scope>
    <source>
        <strain evidence="2">KR3021</strain>
    </source>
</reference>
<sequence>MFIYIILLTRVSHQEKFNAVCSFCKDRDINKAIGYLSNSLVYSDGPARRLEEDVVKEHIKYWVQNFLFTGCLYKVKRILNAPKLPDRSTLIYKFGDLHVDAVCLIMYYITKHKDNNMVLANGMYDKVYTGLPVKAALFPSEELLEGLLDNVLNHGNLCPEILFTWLEYEGKPVNTAKYKWDVKEAPIFDQINTGERASTSRVTNSPDDNTKEVIVSFFEVLRRRNLRNDDVDKLFKLLPTAYLPQNAPNDEESCGSKVLCCKIKSHIWMCN</sequence>
<name>A0AC35TJK8_9BILA</name>
<evidence type="ECO:0000313" key="2">
    <source>
        <dbReference type="WBParaSite" id="RSKR_0000123100.1"/>
    </source>
</evidence>
<proteinExistence type="predicted"/>
<dbReference type="Proteomes" id="UP000095286">
    <property type="component" value="Unplaced"/>
</dbReference>
<evidence type="ECO:0000313" key="1">
    <source>
        <dbReference type="Proteomes" id="UP000095286"/>
    </source>
</evidence>